<keyword evidence="2" id="KW-1185">Reference proteome</keyword>
<sequence>MTTPLAALVFPDIEEMVIHQILDVLSYEAATVRPEGDAFTEALPFVQVTRIGGTRVTSTSDGRRLHDDARISLDVYAASRVEATDAMARVRAAVEQMQGTSQNGGYVLRTWEETGPAVRPEEPNSNVTRLGCTAGLRVRPA</sequence>
<evidence type="ECO:0008006" key="3">
    <source>
        <dbReference type="Google" id="ProtNLM"/>
    </source>
</evidence>
<organism evidence="1 2">
    <name type="scientific">Streptomyces similanensis</name>
    <dbReference type="NCBI Taxonomy" id="1274988"/>
    <lineage>
        <taxon>Bacteria</taxon>
        <taxon>Bacillati</taxon>
        <taxon>Actinomycetota</taxon>
        <taxon>Actinomycetes</taxon>
        <taxon>Kitasatosporales</taxon>
        <taxon>Streptomycetaceae</taxon>
        <taxon>Streptomyces</taxon>
    </lineage>
</organism>
<comment type="caution">
    <text evidence="1">The sequence shown here is derived from an EMBL/GenBank/DDBJ whole genome shotgun (WGS) entry which is preliminary data.</text>
</comment>
<dbReference type="Proteomes" id="UP001500124">
    <property type="component" value="Unassembled WGS sequence"/>
</dbReference>
<dbReference type="RefSeq" id="WP_345672095.1">
    <property type="nucleotide sequence ID" value="NZ_BAABKC010000128.1"/>
</dbReference>
<protein>
    <recommendedName>
        <fullName evidence="3">DUF3168 domain-containing protein</fullName>
    </recommendedName>
</protein>
<reference evidence="2" key="1">
    <citation type="journal article" date="2019" name="Int. J. Syst. Evol. Microbiol.">
        <title>The Global Catalogue of Microorganisms (GCM) 10K type strain sequencing project: providing services to taxonomists for standard genome sequencing and annotation.</title>
        <authorList>
            <consortium name="The Broad Institute Genomics Platform"/>
            <consortium name="The Broad Institute Genome Sequencing Center for Infectious Disease"/>
            <person name="Wu L."/>
            <person name="Ma J."/>
        </authorList>
    </citation>
    <scope>NUCLEOTIDE SEQUENCE [LARGE SCALE GENOMIC DNA]</scope>
    <source>
        <strain evidence="2">JCM 18410</strain>
    </source>
</reference>
<evidence type="ECO:0000313" key="2">
    <source>
        <dbReference type="Proteomes" id="UP001500124"/>
    </source>
</evidence>
<evidence type="ECO:0000313" key="1">
    <source>
        <dbReference type="EMBL" id="GAA5078586.1"/>
    </source>
</evidence>
<name>A0ABP9LLD8_9ACTN</name>
<gene>
    <name evidence="1" type="ORF">GCM10023336_70450</name>
</gene>
<proteinExistence type="predicted"/>
<accession>A0ABP9LLD8</accession>
<dbReference type="EMBL" id="BAABKC010000128">
    <property type="protein sequence ID" value="GAA5078586.1"/>
    <property type="molecule type" value="Genomic_DNA"/>
</dbReference>